<dbReference type="InterPro" id="IPR056056">
    <property type="entry name" value="DUF7639"/>
</dbReference>
<keyword evidence="5" id="KW-1185">Reference proteome</keyword>
<dbReference type="EMBL" id="JBBKAM010000002">
    <property type="protein sequence ID" value="MEJ8641878.1"/>
    <property type="molecule type" value="Genomic_DNA"/>
</dbReference>
<feature type="domain" description="DUF7638" evidence="2">
    <location>
        <begin position="6"/>
        <end position="113"/>
    </location>
</feature>
<comment type="caution">
    <text evidence="4">The sequence shown here is derived from an EMBL/GenBank/DDBJ whole genome shotgun (WGS) entry which is preliminary data.</text>
</comment>
<evidence type="ECO:0000313" key="4">
    <source>
        <dbReference type="EMBL" id="MEJ8641878.1"/>
    </source>
</evidence>
<dbReference type="Pfam" id="PF24644">
    <property type="entry name" value="DUF7638"/>
    <property type="match status" value="1"/>
</dbReference>
<evidence type="ECO:0000313" key="5">
    <source>
        <dbReference type="Proteomes" id="UP001382904"/>
    </source>
</evidence>
<dbReference type="InterPro" id="IPR056055">
    <property type="entry name" value="DUF7638"/>
</dbReference>
<gene>
    <name evidence="4" type="ORF">WKI68_11185</name>
</gene>
<accession>A0ABU8U1W7</accession>
<evidence type="ECO:0008006" key="6">
    <source>
        <dbReference type="Google" id="ProtNLM"/>
    </source>
</evidence>
<name>A0ABU8U1W7_9ACTN</name>
<sequence>MTWHGPTFRISDGEHIAGAWCLVWRSYDRLDEHYPEYLFVYADGRITLGRYDATDLAGLGRLLASGKIALDRPGAREWPAEPSKWESRSPERRTDESFLVEAADEIARLEGRPSSGDLLWEAIRGYQRETTETNRSLLRDAYLAVPAHLRVYVLGDMDRQDRPLRILTTDIGQPVDGGGPGGDRGDAPGRPRLLRGR</sequence>
<evidence type="ECO:0000259" key="3">
    <source>
        <dbReference type="Pfam" id="PF24645"/>
    </source>
</evidence>
<reference evidence="4 5" key="1">
    <citation type="submission" date="2024-03" db="EMBL/GenBank/DDBJ databases">
        <title>Novel Streptomyces species of biotechnological and ecological value are a feature of Machair soil.</title>
        <authorList>
            <person name="Prole J.R."/>
            <person name="Goodfellow M."/>
            <person name="Allenby N."/>
            <person name="Ward A.C."/>
        </authorList>
    </citation>
    <scope>NUCLEOTIDE SEQUENCE [LARGE SCALE GENOMIC DNA]</scope>
    <source>
        <strain evidence="4 5">MS1.HAVA.3</strain>
    </source>
</reference>
<feature type="region of interest" description="Disordered" evidence="1">
    <location>
        <begin position="169"/>
        <end position="197"/>
    </location>
</feature>
<organism evidence="4 5">
    <name type="scientific">Streptomyces caledonius</name>
    <dbReference type="NCBI Taxonomy" id="3134107"/>
    <lineage>
        <taxon>Bacteria</taxon>
        <taxon>Bacillati</taxon>
        <taxon>Actinomycetota</taxon>
        <taxon>Actinomycetes</taxon>
        <taxon>Kitasatosporales</taxon>
        <taxon>Streptomycetaceae</taxon>
        <taxon>Streptomyces</taxon>
    </lineage>
</organism>
<feature type="domain" description="DUF7639" evidence="3">
    <location>
        <begin position="117"/>
        <end position="179"/>
    </location>
</feature>
<dbReference type="Proteomes" id="UP001382904">
    <property type="component" value="Unassembled WGS sequence"/>
</dbReference>
<evidence type="ECO:0000259" key="2">
    <source>
        <dbReference type="Pfam" id="PF24644"/>
    </source>
</evidence>
<protein>
    <recommendedName>
        <fullName evidence="6">Immunity protein 35 domain-containing protein</fullName>
    </recommendedName>
</protein>
<evidence type="ECO:0000256" key="1">
    <source>
        <dbReference type="SAM" id="MobiDB-lite"/>
    </source>
</evidence>
<dbReference type="Pfam" id="PF24645">
    <property type="entry name" value="DUF7639"/>
    <property type="match status" value="1"/>
</dbReference>
<proteinExistence type="predicted"/>